<protein>
    <recommendedName>
        <fullName evidence="2">Tyr recombinase domain-containing protein</fullName>
    </recommendedName>
</protein>
<reference evidence="3" key="1">
    <citation type="journal article" date="2014" name="Front. Microbiol.">
        <title>High frequency of phylogenetically diverse reductive dehalogenase-homologous genes in deep subseafloor sedimentary metagenomes.</title>
        <authorList>
            <person name="Kawai M."/>
            <person name="Futagami T."/>
            <person name="Toyoda A."/>
            <person name="Takaki Y."/>
            <person name="Nishi S."/>
            <person name="Hori S."/>
            <person name="Arai W."/>
            <person name="Tsubouchi T."/>
            <person name="Morono Y."/>
            <person name="Uchiyama I."/>
            <person name="Ito T."/>
            <person name="Fujiyama A."/>
            <person name="Inagaki F."/>
            <person name="Takami H."/>
        </authorList>
    </citation>
    <scope>NUCLEOTIDE SEQUENCE</scope>
    <source>
        <strain evidence="3">Expedition CK06-06</strain>
    </source>
</reference>
<accession>X1PA37</accession>
<dbReference type="GO" id="GO:0003677">
    <property type="term" value="F:DNA binding"/>
    <property type="evidence" value="ECO:0007669"/>
    <property type="project" value="InterPro"/>
</dbReference>
<dbReference type="SUPFAM" id="SSF56349">
    <property type="entry name" value="DNA breaking-rejoining enzymes"/>
    <property type="match status" value="1"/>
</dbReference>
<dbReference type="GO" id="GO:0015074">
    <property type="term" value="P:DNA integration"/>
    <property type="evidence" value="ECO:0007669"/>
    <property type="project" value="InterPro"/>
</dbReference>
<feature type="domain" description="Tyr recombinase" evidence="2">
    <location>
        <begin position="1"/>
        <end position="119"/>
    </location>
</feature>
<evidence type="ECO:0000313" key="3">
    <source>
        <dbReference type="EMBL" id="GAI39326.1"/>
    </source>
</evidence>
<dbReference type="Gene3D" id="1.10.443.10">
    <property type="entry name" value="Intergrase catalytic core"/>
    <property type="match status" value="1"/>
</dbReference>
<proteinExistence type="predicted"/>
<comment type="caution">
    <text evidence="3">The sequence shown here is derived from an EMBL/GenBank/DDBJ whole genome shotgun (WGS) entry which is preliminary data.</text>
</comment>
<dbReference type="InterPro" id="IPR011010">
    <property type="entry name" value="DNA_brk_join_enz"/>
</dbReference>
<organism evidence="3">
    <name type="scientific">marine sediment metagenome</name>
    <dbReference type="NCBI Taxonomy" id="412755"/>
    <lineage>
        <taxon>unclassified sequences</taxon>
        <taxon>metagenomes</taxon>
        <taxon>ecological metagenomes</taxon>
    </lineage>
</organism>
<dbReference type="InterPro" id="IPR002104">
    <property type="entry name" value="Integrase_catalytic"/>
</dbReference>
<dbReference type="PROSITE" id="PS51898">
    <property type="entry name" value="TYR_RECOMBINASE"/>
    <property type="match status" value="1"/>
</dbReference>
<dbReference type="InterPro" id="IPR013762">
    <property type="entry name" value="Integrase-like_cat_sf"/>
</dbReference>
<gene>
    <name evidence="3" type="ORF">S06H3_38778</name>
</gene>
<dbReference type="AlphaFoldDB" id="X1PA37"/>
<name>X1PA37_9ZZZZ</name>
<feature type="non-terminal residue" evidence="3">
    <location>
        <position position="119"/>
    </location>
</feature>
<evidence type="ECO:0000256" key="1">
    <source>
        <dbReference type="ARBA" id="ARBA00023172"/>
    </source>
</evidence>
<dbReference type="Pfam" id="PF00589">
    <property type="entry name" value="Phage_integrase"/>
    <property type="match status" value="1"/>
</dbReference>
<sequence>MVKVLDRDEQATLLFKALKSSPRNYAIIMTMLQTGIRVGELVGLVFDDILIGGHFKTALTVRAEISKSGREREIPISKRLKDVLQDYITGYQQRHGVIKQDDPLFQQTNRVQSLSTRQV</sequence>
<dbReference type="CDD" id="cd00397">
    <property type="entry name" value="DNA_BRE_C"/>
    <property type="match status" value="1"/>
</dbReference>
<evidence type="ECO:0000259" key="2">
    <source>
        <dbReference type="PROSITE" id="PS51898"/>
    </source>
</evidence>
<dbReference type="GO" id="GO:0006310">
    <property type="term" value="P:DNA recombination"/>
    <property type="evidence" value="ECO:0007669"/>
    <property type="project" value="UniProtKB-KW"/>
</dbReference>
<dbReference type="EMBL" id="BARV01023662">
    <property type="protein sequence ID" value="GAI39326.1"/>
    <property type="molecule type" value="Genomic_DNA"/>
</dbReference>
<keyword evidence="1" id="KW-0233">DNA recombination</keyword>